<comment type="caution">
    <text evidence="4">The sequence shown here is derived from an EMBL/GenBank/DDBJ whole genome shotgun (WGS) entry which is preliminary data.</text>
</comment>
<keyword evidence="2" id="KW-0472">Membrane</keyword>
<dbReference type="Proteomes" id="UP000737018">
    <property type="component" value="Unassembled WGS sequence"/>
</dbReference>
<gene>
    <name evidence="4" type="ORF">CMV_025429</name>
</gene>
<feature type="transmembrane region" description="Helical" evidence="2">
    <location>
        <begin position="250"/>
        <end position="267"/>
    </location>
</feature>
<evidence type="ECO:0000256" key="2">
    <source>
        <dbReference type="SAM" id="Phobius"/>
    </source>
</evidence>
<keyword evidence="2" id="KW-0812">Transmembrane</keyword>
<evidence type="ECO:0000313" key="5">
    <source>
        <dbReference type="Proteomes" id="UP000737018"/>
    </source>
</evidence>
<dbReference type="InterPro" id="IPR003440">
    <property type="entry name" value="Glyco_trans_48_dom"/>
</dbReference>
<feature type="compositionally biased region" description="Basic residues" evidence="1">
    <location>
        <begin position="325"/>
        <end position="337"/>
    </location>
</feature>
<dbReference type="PANTHER" id="PTHR12741:SF48">
    <property type="entry name" value="1,3-BETA-GLUCAN SYNTHASE COMPONENT FKS1-RELATED"/>
    <property type="match status" value="1"/>
</dbReference>
<dbReference type="GO" id="GO:0006075">
    <property type="term" value="P:(1-&gt;3)-beta-D-glucan biosynthetic process"/>
    <property type="evidence" value="ECO:0007669"/>
    <property type="project" value="InterPro"/>
</dbReference>
<feature type="domain" description="Glycosyl transferase 48" evidence="3">
    <location>
        <begin position="1"/>
        <end position="175"/>
    </location>
</feature>
<proteinExistence type="predicted"/>
<reference evidence="4" key="1">
    <citation type="submission" date="2020-03" db="EMBL/GenBank/DDBJ databases">
        <title>Castanea mollissima Vanexum genome sequencing.</title>
        <authorList>
            <person name="Staton M."/>
        </authorList>
    </citation>
    <scope>NUCLEOTIDE SEQUENCE</scope>
    <source>
        <tissue evidence="4">Leaf</tissue>
    </source>
</reference>
<dbReference type="GO" id="GO:0005886">
    <property type="term" value="C:plasma membrane"/>
    <property type="evidence" value="ECO:0007669"/>
    <property type="project" value="TreeGrafter"/>
</dbReference>
<evidence type="ECO:0000259" key="3">
    <source>
        <dbReference type="Pfam" id="PF02364"/>
    </source>
</evidence>
<feature type="transmembrane region" description="Helical" evidence="2">
    <location>
        <begin position="34"/>
        <end position="56"/>
    </location>
</feature>
<dbReference type="GO" id="GO:0003843">
    <property type="term" value="F:1,3-beta-D-glucan synthase activity"/>
    <property type="evidence" value="ECO:0007669"/>
    <property type="project" value="InterPro"/>
</dbReference>
<dbReference type="GO" id="GO:0000148">
    <property type="term" value="C:1,3-beta-D-glucan synthase complex"/>
    <property type="evidence" value="ECO:0007669"/>
    <property type="project" value="InterPro"/>
</dbReference>
<feature type="transmembrane region" description="Helical" evidence="2">
    <location>
        <begin position="220"/>
        <end position="238"/>
    </location>
</feature>
<dbReference type="Pfam" id="PF02364">
    <property type="entry name" value="Glucan_synthase"/>
    <property type="match status" value="1"/>
</dbReference>
<keyword evidence="5" id="KW-1185">Reference proteome</keyword>
<protein>
    <recommendedName>
        <fullName evidence="3">Glycosyl transferase 48 domain-containing protein</fullName>
    </recommendedName>
</protein>
<sequence>MFEAKMATGNGEQTLSRDIYRLGQRFDFFRMLSVYFTTVGFYFSTLLTVLTVYVFLYGRLYLILSGLEKELSTERDLQNKPLKEALASQSFVQIGFLLSLPMMMQTSLESGFRSALTDFILMQLPLTDFILMHLQGTGRGFVLAHVKFSENYMLYSRSHFIKGVELTILLLVYQILGQSHRDWNKWISNQGGIGVPPEKSWESWWEKDQEYLRYSGKSSFIVEILLSFRFFIYQYGLLYHLNITKKTKSFRVYGVSWLVIIVIFLVMKDQPGSIPRRCRRRPEAQARPRARKGADERGDRAGQSDDARLVRWQRGPEAPNPHNVLHPRPRARPRGPQRQRGGEARVGREDGFEVLPTPRKEHRLGTNQLEGRVPSRQVCNTGTRIAFEAPSDARNNADWEHAGQFDARARSLPSHATLPPLTRYHRPDGRRGTCFAQQWVKLETDQAIPSLHGSPTTRRNDKGHRGTPKETSSALQLYYPHVKCQPGTTPVMHLGTTSRRGARGVGTLGLVISMPTCGLAQEGFPLCIAEYLFPPKEPLGKNQLWHEETLIC</sequence>
<dbReference type="AlphaFoldDB" id="A0A8J4QCN0"/>
<evidence type="ECO:0000256" key="1">
    <source>
        <dbReference type="SAM" id="MobiDB-lite"/>
    </source>
</evidence>
<feature type="region of interest" description="Disordered" evidence="1">
    <location>
        <begin position="449"/>
        <end position="472"/>
    </location>
</feature>
<feature type="compositionally biased region" description="Basic and acidic residues" evidence="1">
    <location>
        <begin position="458"/>
        <end position="468"/>
    </location>
</feature>
<name>A0A8J4QCN0_9ROSI</name>
<feature type="region of interest" description="Disordered" evidence="1">
    <location>
        <begin position="275"/>
        <end position="352"/>
    </location>
</feature>
<dbReference type="OrthoDB" id="1536185at2759"/>
<dbReference type="PANTHER" id="PTHR12741">
    <property type="entry name" value="LYST-INTERACTING PROTEIN LIP5 DOPAMINE RESPONSIVE PROTEIN DRG-1"/>
    <property type="match status" value="1"/>
</dbReference>
<dbReference type="EMBL" id="JRKL02006692">
    <property type="protein sequence ID" value="KAF3948592.1"/>
    <property type="molecule type" value="Genomic_DNA"/>
</dbReference>
<accession>A0A8J4QCN0</accession>
<feature type="compositionally biased region" description="Basic and acidic residues" evidence="1">
    <location>
        <begin position="281"/>
        <end position="309"/>
    </location>
</feature>
<feature type="compositionally biased region" description="Basic and acidic residues" evidence="1">
    <location>
        <begin position="340"/>
        <end position="351"/>
    </location>
</feature>
<evidence type="ECO:0000313" key="4">
    <source>
        <dbReference type="EMBL" id="KAF3948592.1"/>
    </source>
</evidence>
<organism evidence="4 5">
    <name type="scientific">Castanea mollissima</name>
    <name type="common">Chinese chestnut</name>
    <dbReference type="NCBI Taxonomy" id="60419"/>
    <lineage>
        <taxon>Eukaryota</taxon>
        <taxon>Viridiplantae</taxon>
        <taxon>Streptophyta</taxon>
        <taxon>Embryophyta</taxon>
        <taxon>Tracheophyta</taxon>
        <taxon>Spermatophyta</taxon>
        <taxon>Magnoliopsida</taxon>
        <taxon>eudicotyledons</taxon>
        <taxon>Gunneridae</taxon>
        <taxon>Pentapetalae</taxon>
        <taxon>rosids</taxon>
        <taxon>fabids</taxon>
        <taxon>Fagales</taxon>
        <taxon>Fagaceae</taxon>
        <taxon>Castanea</taxon>
    </lineage>
</organism>
<keyword evidence="2" id="KW-1133">Transmembrane helix</keyword>